<sequence>MNKLKMVNINLGAWRGACAKLRFSFFSNSSTSQYEFYFKYSKFGLFIIRERILIEIFFS</sequence>
<proteinExistence type="predicted"/>
<protein>
    <submittedName>
        <fullName evidence="1">Uncharacterized protein</fullName>
    </submittedName>
</protein>
<dbReference type="EMBL" id="CAJEWN010004070">
    <property type="protein sequence ID" value="CAD2209240.1"/>
    <property type="molecule type" value="Genomic_DNA"/>
</dbReference>
<reference evidence="1 2" key="1">
    <citation type="submission" date="2020-08" db="EMBL/GenBank/DDBJ databases">
        <authorList>
            <person name="Koutsovoulos G."/>
            <person name="Danchin GJ E."/>
        </authorList>
    </citation>
    <scope>NUCLEOTIDE SEQUENCE [LARGE SCALE GENOMIC DNA]</scope>
</reference>
<evidence type="ECO:0000313" key="2">
    <source>
        <dbReference type="Proteomes" id="UP000580250"/>
    </source>
</evidence>
<organism evidence="1 2">
    <name type="scientific">Meloidogyne enterolobii</name>
    <name type="common">Root-knot nematode worm</name>
    <name type="synonym">Meloidogyne mayaguensis</name>
    <dbReference type="NCBI Taxonomy" id="390850"/>
    <lineage>
        <taxon>Eukaryota</taxon>
        <taxon>Metazoa</taxon>
        <taxon>Ecdysozoa</taxon>
        <taxon>Nematoda</taxon>
        <taxon>Chromadorea</taxon>
        <taxon>Rhabditida</taxon>
        <taxon>Tylenchina</taxon>
        <taxon>Tylenchomorpha</taxon>
        <taxon>Tylenchoidea</taxon>
        <taxon>Meloidogynidae</taxon>
        <taxon>Meloidogyninae</taxon>
        <taxon>Meloidogyne</taxon>
    </lineage>
</organism>
<accession>A0A6V7YC30</accession>
<dbReference type="AlphaFoldDB" id="A0A6V7YC30"/>
<dbReference type="Proteomes" id="UP000580250">
    <property type="component" value="Unassembled WGS sequence"/>
</dbReference>
<gene>
    <name evidence="1" type="ORF">MENT_LOCUS63374</name>
</gene>
<name>A0A6V7YC30_MELEN</name>
<evidence type="ECO:0000313" key="1">
    <source>
        <dbReference type="EMBL" id="CAD2209240.1"/>
    </source>
</evidence>
<comment type="caution">
    <text evidence="1">The sequence shown here is derived from an EMBL/GenBank/DDBJ whole genome shotgun (WGS) entry which is preliminary data.</text>
</comment>